<feature type="transmembrane region" description="Helical" evidence="1">
    <location>
        <begin position="95"/>
        <end position="115"/>
    </location>
</feature>
<dbReference type="Proteomes" id="UP001553715">
    <property type="component" value="Unassembled WGS sequence"/>
</dbReference>
<proteinExistence type="predicted"/>
<feature type="transmembrane region" description="Helical" evidence="1">
    <location>
        <begin position="57"/>
        <end position="83"/>
    </location>
</feature>
<name>A0ABV3LMY5_9MICO</name>
<dbReference type="EMBL" id="JBFBMH010000055">
    <property type="protein sequence ID" value="MEW1976760.1"/>
    <property type="molecule type" value="Genomic_DNA"/>
</dbReference>
<evidence type="ECO:0000313" key="3">
    <source>
        <dbReference type="Proteomes" id="UP001553715"/>
    </source>
</evidence>
<feature type="transmembrane region" description="Helical" evidence="1">
    <location>
        <begin position="17"/>
        <end position="37"/>
    </location>
</feature>
<reference evidence="2 3" key="1">
    <citation type="submission" date="2024-06" db="EMBL/GenBank/DDBJ databases">
        <title>The Natural Products Discovery Center: Release of the First 8490 Sequenced Strains for Exploring Actinobacteria Biosynthetic Diversity.</title>
        <authorList>
            <person name="Kalkreuter E."/>
            <person name="Kautsar S.A."/>
            <person name="Yang D."/>
            <person name="Bader C.D."/>
            <person name="Teijaro C.N."/>
            <person name="Fluegel L."/>
            <person name="Davis C.M."/>
            <person name="Simpson J.R."/>
            <person name="Lauterbach L."/>
            <person name="Steele A.D."/>
            <person name="Gui C."/>
            <person name="Meng S."/>
            <person name="Li G."/>
            <person name="Viehrig K."/>
            <person name="Ye F."/>
            <person name="Su P."/>
            <person name="Kiefer A.F."/>
            <person name="Nichols A."/>
            <person name="Cepeda A.J."/>
            <person name="Yan W."/>
            <person name="Fan B."/>
            <person name="Jiang Y."/>
            <person name="Adhikari A."/>
            <person name="Zheng C.-J."/>
            <person name="Schuster L."/>
            <person name="Cowan T.M."/>
            <person name="Smanski M.J."/>
            <person name="Chevrette M.G."/>
            <person name="De Carvalho L.P.S."/>
            <person name="Shen B."/>
        </authorList>
    </citation>
    <scope>NUCLEOTIDE SEQUENCE [LARGE SCALE GENOMIC DNA]</scope>
    <source>
        <strain evidence="2 3">NPDC077434</strain>
    </source>
</reference>
<evidence type="ECO:0000313" key="2">
    <source>
        <dbReference type="EMBL" id="MEW1976760.1"/>
    </source>
</evidence>
<organism evidence="2 3">
    <name type="scientific">Microbacterium profundi</name>
    <dbReference type="NCBI Taxonomy" id="450380"/>
    <lineage>
        <taxon>Bacteria</taxon>
        <taxon>Bacillati</taxon>
        <taxon>Actinomycetota</taxon>
        <taxon>Actinomycetes</taxon>
        <taxon>Micrococcales</taxon>
        <taxon>Microbacteriaceae</taxon>
        <taxon>Microbacterium</taxon>
    </lineage>
</organism>
<keyword evidence="1" id="KW-0472">Membrane</keyword>
<sequence length="133" mass="13677">MNHASSQAATRSLGARVAFWVVATLGVALLVAAWGWLGLTQLDSGTEECKAVAAGSSMAGFTILTAGVPLLLCHTGVFAALFLIGRRAYRSSGSVLAIVITVTSSLIAVLIWQAVAPGFIFTGGLTSPDCMSY</sequence>
<accession>A0ABV3LMY5</accession>
<dbReference type="RefSeq" id="WP_366233570.1">
    <property type="nucleotide sequence ID" value="NZ_JBFBMH010000055.1"/>
</dbReference>
<evidence type="ECO:0000256" key="1">
    <source>
        <dbReference type="SAM" id="Phobius"/>
    </source>
</evidence>
<comment type="caution">
    <text evidence="2">The sequence shown here is derived from an EMBL/GenBank/DDBJ whole genome shotgun (WGS) entry which is preliminary data.</text>
</comment>
<keyword evidence="1" id="KW-0812">Transmembrane</keyword>
<keyword evidence="3" id="KW-1185">Reference proteome</keyword>
<protein>
    <submittedName>
        <fullName evidence="2">Uncharacterized protein</fullName>
    </submittedName>
</protein>
<gene>
    <name evidence="2" type="ORF">AB0301_17060</name>
</gene>
<keyword evidence="1" id="KW-1133">Transmembrane helix</keyword>